<dbReference type="PANTHER" id="PTHR20883">
    <property type="entry name" value="PHYTANOYL-COA DIOXYGENASE DOMAIN CONTAINING 1"/>
    <property type="match status" value="1"/>
</dbReference>
<dbReference type="EMBL" id="UAUF01000012">
    <property type="protein sequence ID" value="SPZ07464.1"/>
    <property type="molecule type" value="Genomic_DNA"/>
</dbReference>
<dbReference type="Gene3D" id="2.60.120.620">
    <property type="entry name" value="q2cbj1_9rhob like domain"/>
    <property type="match status" value="1"/>
</dbReference>
<comment type="cofactor">
    <cofactor evidence="1">
        <name>Fe(2+)</name>
        <dbReference type="ChEBI" id="CHEBI:29033"/>
    </cofactor>
</comment>
<dbReference type="Proteomes" id="UP000250443">
    <property type="component" value="Unassembled WGS sequence"/>
</dbReference>
<evidence type="ECO:0000313" key="2">
    <source>
        <dbReference type="EMBL" id="MBF8642247.1"/>
    </source>
</evidence>
<organism evidence="3 4">
    <name type="scientific">Pseudomonas luteola</name>
    <dbReference type="NCBI Taxonomy" id="47886"/>
    <lineage>
        <taxon>Bacteria</taxon>
        <taxon>Pseudomonadati</taxon>
        <taxon>Pseudomonadota</taxon>
        <taxon>Gammaproteobacteria</taxon>
        <taxon>Pseudomonadales</taxon>
        <taxon>Pseudomonadaceae</taxon>
        <taxon>Pseudomonas</taxon>
    </lineage>
</organism>
<evidence type="ECO:0000313" key="3">
    <source>
        <dbReference type="EMBL" id="SPZ07464.1"/>
    </source>
</evidence>
<evidence type="ECO:0000313" key="4">
    <source>
        <dbReference type="Proteomes" id="UP000250443"/>
    </source>
</evidence>
<dbReference type="InterPro" id="IPR008775">
    <property type="entry name" value="Phytyl_CoA_dOase-like"/>
</dbReference>
<keyword evidence="5" id="KW-1185">Reference proteome</keyword>
<keyword evidence="3" id="KW-0560">Oxidoreductase</keyword>
<dbReference type="RefSeq" id="WP_010794568.1">
    <property type="nucleotide sequence ID" value="NZ_FQYS01000009.1"/>
</dbReference>
<dbReference type="GO" id="GO:0016706">
    <property type="term" value="F:2-oxoglutarate-dependent dioxygenase activity"/>
    <property type="evidence" value="ECO:0007669"/>
    <property type="project" value="UniProtKB-ARBA"/>
</dbReference>
<gene>
    <name evidence="2" type="ORF">IRZ65_16320</name>
    <name evidence="3" type="ORF">NCTC11842_02344</name>
</gene>
<protein>
    <submittedName>
        <fullName evidence="3">Phytanoyl-CoA dioxygenase (PhyH)</fullName>
    </submittedName>
    <submittedName>
        <fullName evidence="2">Phytanoyl-CoA dioxygenase family protein</fullName>
    </submittedName>
</protein>
<dbReference type="Pfam" id="PF05721">
    <property type="entry name" value="PhyH"/>
    <property type="match status" value="1"/>
</dbReference>
<name>A0A2X2CJG7_PSELU</name>
<dbReference type="PANTHER" id="PTHR20883:SF48">
    <property type="entry name" value="ECTOINE DIOXYGENASE"/>
    <property type="match status" value="1"/>
</dbReference>
<dbReference type="GO" id="GO:0005506">
    <property type="term" value="F:iron ion binding"/>
    <property type="evidence" value="ECO:0007669"/>
    <property type="project" value="UniProtKB-ARBA"/>
</dbReference>
<evidence type="ECO:0000313" key="5">
    <source>
        <dbReference type="Proteomes" id="UP000626180"/>
    </source>
</evidence>
<accession>A0A2X2CJG7</accession>
<dbReference type="AlphaFoldDB" id="A0A2X2CJG7"/>
<evidence type="ECO:0000256" key="1">
    <source>
        <dbReference type="ARBA" id="ARBA00001954"/>
    </source>
</evidence>
<proteinExistence type="predicted"/>
<reference evidence="2 5" key="2">
    <citation type="submission" date="2020-10" db="EMBL/GenBank/DDBJ databases">
        <title>Genome sequences of Pseudomonas isolates.</title>
        <authorList>
            <person name="Wessels L."/>
            <person name="Reich F."/>
            <person name="Hammerl J."/>
        </authorList>
    </citation>
    <scope>NUCLEOTIDE SEQUENCE [LARGE SCALE GENOMIC DNA]</scope>
    <source>
        <strain evidence="2 5">20-MO00624-0</strain>
    </source>
</reference>
<dbReference type="Proteomes" id="UP000626180">
    <property type="component" value="Unassembled WGS sequence"/>
</dbReference>
<keyword evidence="3" id="KW-0223">Dioxygenase</keyword>
<dbReference type="EMBL" id="JADMCD010000009">
    <property type="protein sequence ID" value="MBF8642247.1"/>
    <property type="molecule type" value="Genomic_DNA"/>
</dbReference>
<sequence>MTTQFSNPLPGVPSVESPFFQKIFADPSIDEWTKNIAHELNENGFAVIDFPDEEIEARAERIKRDLHDQYDWKFWHEVGFERNASLRLMNAWETNEDVRSIATNQKVMDLLSTLFGRKAWPFQTLNFPVGTQQPFHTDSVHFSSTPERFMCGVWTALEDIDEDAGPLVYYPGSHKWPIYTNEHIGICAVDSDTKITQAAYEPMWNALVEAHGVQPQYFRAKKGQSLIWLSNLLHGGIKHQNQQKTRWSQVTHYFFEDCAYYIPMHSDPFYGNIVFRELSNIITGEVVKNQYVGREIPQQFIQESRLRRFNEAPKEVPENFDPQLYLAANPDLLAAGVDPAQHYINHGWKERRALRP</sequence>
<reference evidence="3 4" key="1">
    <citation type="submission" date="2018-06" db="EMBL/GenBank/DDBJ databases">
        <authorList>
            <consortium name="Pathogen Informatics"/>
            <person name="Doyle S."/>
        </authorList>
    </citation>
    <scope>NUCLEOTIDE SEQUENCE [LARGE SCALE GENOMIC DNA]</scope>
    <source>
        <strain evidence="3 4">NCTC11842</strain>
    </source>
</reference>
<dbReference type="SUPFAM" id="SSF51197">
    <property type="entry name" value="Clavaminate synthase-like"/>
    <property type="match status" value="1"/>
</dbReference>